<keyword evidence="3" id="KW-1185">Reference proteome</keyword>
<dbReference type="RefSeq" id="WP_254158536.1">
    <property type="nucleotide sequence ID" value="NZ_CP100355.1"/>
</dbReference>
<accession>A0A9E7SWG2</accession>
<protein>
    <submittedName>
        <fullName evidence="2">Uncharacterized protein</fullName>
    </submittedName>
</protein>
<dbReference type="AlphaFoldDB" id="A0A9E7SWG2"/>
<feature type="compositionally biased region" description="Acidic residues" evidence="1">
    <location>
        <begin position="185"/>
        <end position="202"/>
    </location>
</feature>
<dbReference type="Proteomes" id="UP001056855">
    <property type="component" value="Chromosome"/>
</dbReference>
<dbReference type="EMBL" id="CP100355">
    <property type="protein sequence ID" value="UTF54026.1"/>
    <property type="molecule type" value="Genomic_DNA"/>
</dbReference>
<name>A0A9E7SWG2_9EURY</name>
<sequence>MRRHTLTAAVLAAAMILSVLAPLGAAAMASGDSPLTIDVDQTDDVVVTIERNGTAADNATLEVTPSDENDSYAGNGTYTADENGTVALPTPEENVSVDLTASADNVTATKSVTLEAADDEDEAADSFGALVSQFVEENRNDTDGPFGIAVANFVVQNNPGNAPDHAGPPSDDERGPPAHAGPDGDANDDGEDDGDADDEDDDDRRGSPDRDDDDKRGPPAHAGPDSDADDGGEEVDEADEADDDDEDDDGADGDDEDEDGDDS</sequence>
<feature type="region of interest" description="Disordered" evidence="1">
    <location>
        <begin position="157"/>
        <end position="263"/>
    </location>
</feature>
<organism evidence="2 3">
    <name type="scientific">Natronosalvus rutilus</name>
    <dbReference type="NCBI Taxonomy" id="2953753"/>
    <lineage>
        <taxon>Archaea</taxon>
        <taxon>Methanobacteriati</taxon>
        <taxon>Methanobacteriota</taxon>
        <taxon>Stenosarchaea group</taxon>
        <taxon>Halobacteria</taxon>
        <taxon>Halobacteriales</taxon>
        <taxon>Natrialbaceae</taxon>
        <taxon>Natronosalvus</taxon>
    </lineage>
</organism>
<evidence type="ECO:0000313" key="2">
    <source>
        <dbReference type="EMBL" id="UTF54026.1"/>
    </source>
</evidence>
<feature type="compositionally biased region" description="Basic and acidic residues" evidence="1">
    <location>
        <begin position="203"/>
        <end position="217"/>
    </location>
</feature>
<gene>
    <name evidence="2" type="ORF">NGM29_01695</name>
</gene>
<evidence type="ECO:0000256" key="1">
    <source>
        <dbReference type="SAM" id="MobiDB-lite"/>
    </source>
</evidence>
<feature type="compositionally biased region" description="Acidic residues" evidence="1">
    <location>
        <begin position="226"/>
        <end position="263"/>
    </location>
</feature>
<reference evidence="2" key="1">
    <citation type="submission" date="2022-06" db="EMBL/GenBank/DDBJ databases">
        <title>Diverse halophilic archaea isolated from saline environments.</title>
        <authorList>
            <person name="Cui H.-L."/>
        </authorList>
    </citation>
    <scope>NUCLEOTIDE SEQUENCE</scope>
    <source>
        <strain evidence="2">WLHS1</strain>
    </source>
</reference>
<dbReference type="KEGG" id="sawl:NGM29_01695"/>
<proteinExistence type="predicted"/>
<evidence type="ECO:0000313" key="3">
    <source>
        <dbReference type="Proteomes" id="UP001056855"/>
    </source>
</evidence>
<dbReference type="GeneID" id="73288719"/>